<gene>
    <name evidence="3" type="ORF">AC578_5819</name>
</gene>
<comment type="caution">
    <text evidence="3">The sequence shown here is derived from an EMBL/GenBank/DDBJ whole genome shotgun (WGS) entry which is preliminary data.</text>
</comment>
<feature type="compositionally biased region" description="Acidic residues" evidence="1">
    <location>
        <begin position="76"/>
        <end position="90"/>
    </location>
</feature>
<sequence length="116" mass="12987">MLKLKLMLTLAFQCGVSGLKRSKECTGEEVVQRAVERTGAVKCSSRNAAAGQDVPEWSACLRRSTKVFYFYRQATEEDDEAGDSQDDDDDDQHHHRAKANPGYLFLLAMIISTPFI</sequence>
<evidence type="ECO:0000256" key="1">
    <source>
        <dbReference type="SAM" id="MobiDB-lite"/>
    </source>
</evidence>
<feature type="signal peptide" evidence="2">
    <location>
        <begin position="1"/>
        <end position="18"/>
    </location>
</feature>
<protein>
    <submittedName>
        <fullName evidence="3">Uncharacterized protein</fullName>
    </submittedName>
</protein>
<dbReference type="AlphaFoldDB" id="A0A139HCI2"/>
<feature type="region of interest" description="Disordered" evidence="1">
    <location>
        <begin position="76"/>
        <end position="96"/>
    </location>
</feature>
<dbReference type="EMBL" id="LFZN01000080">
    <property type="protein sequence ID" value="KXT00099.1"/>
    <property type="molecule type" value="Genomic_DNA"/>
</dbReference>
<reference evidence="3 4" key="1">
    <citation type="submission" date="2015-07" db="EMBL/GenBank/DDBJ databases">
        <title>Comparative genomics of the Sigatoka disease complex on banana suggests a link between parallel evolutionary changes in Pseudocercospora fijiensis and Pseudocercospora eumusae and increased virulence on the banana host.</title>
        <authorList>
            <person name="Chang T.-C."/>
            <person name="Salvucci A."/>
            <person name="Crous P.W."/>
            <person name="Stergiopoulos I."/>
        </authorList>
    </citation>
    <scope>NUCLEOTIDE SEQUENCE [LARGE SCALE GENOMIC DNA]</scope>
    <source>
        <strain evidence="3 4">CBS 114824</strain>
    </source>
</reference>
<dbReference type="Proteomes" id="UP000070133">
    <property type="component" value="Unassembled WGS sequence"/>
</dbReference>
<evidence type="ECO:0000313" key="3">
    <source>
        <dbReference type="EMBL" id="KXT00099.1"/>
    </source>
</evidence>
<keyword evidence="4" id="KW-1185">Reference proteome</keyword>
<name>A0A139HCI2_9PEZI</name>
<evidence type="ECO:0000256" key="2">
    <source>
        <dbReference type="SAM" id="SignalP"/>
    </source>
</evidence>
<keyword evidence="2" id="KW-0732">Signal</keyword>
<evidence type="ECO:0000313" key="4">
    <source>
        <dbReference type="Proteomes" id="UP000070133"/>
    </source>
</evidence>
<organism evidence="3 4">
    <name type="scientific">Pseudocercospora eumusae</name>
    <dbReference type="NCBI Taxonomy" id="321146"/>
    <lineage>
        <taxon>Eukaryota</taxon>
        <taxon>Fungi</taxon>
        <taxon>Dikarya</taxon>
        <taxon>Ascomycota</taxon>
        <taxon>Pezizomycotina</taxon>
        <taxon>Dothideomycetes</taxon>
        <taxon>Dothideomycetidae</taxon>
        <taxon>Mycosphaerellales</taxon>
        <taxon>Mycosphaerellaceae</taxon>
        <taxon>Pseudocercospora</taxon>
    </lineage>
</organism>
<feature type="chain" id="PRO_5007806639" evidence="2">
    <location>
        <begin position="19"/>
        <end position="116"/>
    </location>
</feature>
<accession>A0A139HCI2</accession>
<proteinExistence type="predicted"/>